<sequence>MAMARLGSWLGEAQWLALVSLFVAALATVGLYLAQWALARARPQPQRRAVEHGEGQRPGSDALLSWILTLGSWRSQWQAAWVTALNEEAERKGGPPFLSFEEDPRQQPLELAVQEVSSVLRSAEEKVVVCQVVGQAIQFLVSEKPASDAGCRLYNVRLSPFYLQLEFHMKEKREDLQISWSFISVPEMAVNIQPKALGEDPVADTGAMSDTLEEILKHLVGSASPSVVLIIKPMNVKEAQNLQCAPSTAQESCPPKPPRAHELKLLVRNIGALLLSEPGASGHINAVCIVQLNDPVQKFSSTLTKNTTDLTWEEEFTFELNAKSKELHLQISEAGRPSEGLLATAIVPLDLFKKQPSGPQSFTLTSGSACGSSVLGSVTAEFSYIEPGELKSWPIPPPVPAAKIEKDRMVMPCGTVVTTVTAVKTKPRVDVGRASPLSSESPVKTPIKVKVIEKDISVQAISCRSAPVSKTLSSSDTELLVLNGSDPVAEVAIRQLSESSKLKLKSPRKKSTIIISGISKTSLSQDHDAALMQGYMASVDSAHQEDAPSHPEVAAAPAPPEEAESAQASLAPKPQEDELDSWDLEKEPQAMAWSSQALLDPDGDELSESSVSVSEPGAAKKHKGGILRKGAKLFFRRRHQQKDPGMSQSHNDLVFLEQPEGSRRKGVTLTRILNKKLLSRHRNKNTMNGAPVEPCT</sequence>
<organism evidence="3 4">
    <name type="scientific">Colobus angolensis palliatus</name>
    <name type="common">Peters' Angolan colobus</name>
    <dbReference type="NCBI Taxonomy" id="336983"/>
    <lineage>
        <taxon>Eukaryota</taxon>
        <taxon>Metazoa</taxon>
        <taxon>Chordata</taxon>
        <taxon>Craniata</taxon>
        <taxon>Vertebrata</taxon>
        <taxon>Euteleostomi</taxon>
        <taxon>Mammalia</taxon>
        <taxon>Eutheria</taxon>
        <taxon>Euarchontoglires</taxon>
        <taxon>Primates</taxon>
        <taxon>Haplorrhini</taxon>
        <taxon>Catarrhini</taxon>
        <taxon>Cercopithecidae</taxon>
        <taxon>Colobinae</taxon>
        <taxon>Colobus</taxon>
    </lineage>
</organism>
<name>A0A2K5IAL4_COLAP</name>
<dbReference type="OrthoDB" id="9976063at2759"/>
<feature type="domain" description="C2" evidence="2">
    <location>
        <begin position="245"/>
        <end position="362"/>
    </location>
</feature>
<dbReference type="Ensembl" id="ENSCANT00000036604.1">
    <property type="protein sequence ID" value="ENSCANP00000013688.1"/>
    <property type="gene ID" value="ENSCANG00000030284.1"/>
</dbReference>
<keyword evidence="4" id="KW-1185">Reference proteome</keyword>
<dbReference type="PANTHER" id="PTHR21119:SF7">
    <property type="entry name" value="C2 DOMAIN-CONTAINING PROTEIN 2"/>
    <property type="match status" value="1"/>
</dbReference>
<reference evidence="3" key="2">
    <citation type="submission" date="2025-09" db="UniProtKB">
        <authorList>
            <consortium name="Ensembl"/>
        </authorList>
    </citation>
    <scope>IDENTIFICATION</scope>
</reference>
<proteinExistence type="predicted"/>
<dbReference type="FunFam" id="2.60.40.150:FF:000206">
    <property type="entry name" value="C2 calcium-dependent domain containing 2"/>
    <property type="match status" value="1"/>
</dbReference>
<evidence type="ECO:0000313" key="4">
    <source>
        <dbReference type="Proteomes" id="UP000233080"/>
    </source>
</evidence>
<evidence type="ECO:0000313" key="3">
    <source>
        <dbReference type="Ensembl" id="ENSCANP00000013688.1"/>
    </source>
</evidence>
<dbReference type="InterPro" id="IPR035892">
    <property type="entry name" value="C2_domain_sf"/>
</dbReference>
<dbReference type="Proteomes" id="UP000233080">
    <property type="component" value="Unassembled WGS sequence"/>
</dbReference>
<dbReference type="OMA" id="QEKVVTC"/>
<dbReference type="AlphaFoldDB" id="A0A2K5IAL4"/>
<dbReference type="Pfam" id="PF18696">
    <property type="entry name" value="SMP_C2CD2L"/>
    <property type="match status" value="1"/>
</dbReference>
<accession>A0A2K5IAL4</accession>
<dbReference type="SUPFAM" id="SSF49562">
    <property type="entry name" value="C2 domain (Calcium/lipid-binding domain, CaLB)"/>
    <property type="match status" value="1"/>
</dbReference>
<dbReference type="InterPro" id="IPR000008">
    <property type="entry name" value="C2_dom"/>
</dbReference>
<protein>
    <recommendedName>
        <fullName evidence="2">C2 domain-containing protein</fullName>
    </recommendedName>
</protein>
<dbReference type="KEGG" id="cang:105520377"/>
<dbReference type="PROSITE" id="PS50004">
    <property type="entry name" value="C2"/>
    <property type="match status" value="1"/>
</dbReference>
<dbReference type="Gene3D" id="2.60.40.150">
    <property type="entry name" value="C2 domain"/>
    <property type="match status" value="1"/>
</dbReference>
<dbReference type="CDD" id="cd21682">
    <property type="entry name" value="SMP_C2CD2"/>
    <property type="match status" value="1"/>
</dbReference>
<dbReference type="InterPro" id="IPR040885">
    <property type="entry name" value="SMP_C2CD2L"/>
</dbReference>
<evidence type="ECO:0000259" key="2">
    <source>
        <dbReference type="PROSITE" id="PS50004"/>
    </source>
</evidence>
<dbReference type="STRING" id="336983.ENSCANP00000013688"/>
<dbReference type="PANTHER" id="PTHR21119">
    <property type="entry name" value="C2 DOMAIN-CONTAINING PROTEIN"/>
    <property type="match status" value="1"/>
</dbReference>
<feature type="region of interest" description="Disordered" evidence="1">
    <location>
        <begin position="540"/>
        <end position="579"/>
    </location>
</feature>
<dbReference type="GeneID" id="105520377"/>
<feature type="region of interest" description="Disordered" evidence="1">
    <location>
        <begin position="600"/>
        <end position="625"/>
    </location>
</feature>
<dbReference type="Pfam" id="PF00168">
    <property type="entry name" value="C2"/>
    <property type="match status" value="1"/>
</dbReference>
<evidence type="ECO:0000256" key="1">
    <source>
        <dbReference type="SAM" id="MobiDB-lite"/>
    </source>
</evidence>
<dbReference type="InterPro" id="IPR039934">
    <property type="entry name" value="C2CD2/C2CD2L"/>
</dbReference>
<dbReference type="CTD" id="25966"/>
<dbReference type="RefSeq" id="XP_011809455.1">
    <property type="nucleotide sequence ID" value="XM_011954065.1"/>
</dbReference>
<dbReference type="CDD" id="cd08678">
    <property type="entry name" value="C2_C21orf25-like"/>
    <property type="match status" value="1"/>
</dbReference>
<reference evidence="3" key="1">
    <citation type="submission" date="2025-08" db="UniProtKB">
        <authorList>
            <consortium name="Ensembl"/>
        </authorList>
    </citation>
    <scope>IDENTIFICATION</scope>
</reference>